<organism evidence="1">
    <name type="scientific">Anguilla anguilla</name>
    <name type="common">European freshwater eel</name>
    <name type="synonym">Muraena anguilla</name>
    <dbReference type="NCBI Taxonomy" id="7936"/>
    <lineage>
        <taxon>Eukaryota</taxon>
        <taxon>Metazoa</taxon>
        <taxon>Chordata</taxon>
        <taxon>Craniata</taxon>
        <taxon>Vertebrata</taxon>
        <taxon>Euteleostomi</taxon>
        <taxon>Actinopterygii</taxon>
        <taxon>Neopterygii</taxon>
        <taxon>Teleostei</taxon>
        <taxon>Anguilliformes</taxon>
        <taxon>Anguillidae</taxon>
        <taxon>Anguilla</taxon>
    </lineage>
</organism>
<proteinExistence type="predicted"/>
<accession>A0A0E9PFB7</accession>
<name>A0A0E9PFB7_ANGAN</name>
<reference evidence="1" key="2">
    <citation type="journal article" date="2015" name="Fish Shellfish Immunol.">
        <title>Early steps in the European eel (Anguilla anguilla)-Vibrio vulnificus interaction in the gills: Role of the RtxA13 toxin.</title>
        <authorList>
            <person name="Callol A."/>
            <person name="Pajuelo D."/>
            <person name="Ebbesson L."/>
            <person name="Teles M."/>
            <person name="MacKenzie S."/>
            <person name="Amaro C."/>
        </authorList>
    </citation>
    <scope>NUCLEOTIDE SEQUENCE</scope>
</reference>
<evidence type="ECO:0000313" key="1">
    <source>
        <dbReference type="EMBL" id="JAH02755.1"/>
    </source>
</evidence>
<sequence>MKRLGERWGHFRENCKYSYYYI</sequence>
<protein>
    <submittedName>
        <fullName evidence="1">Uncharacterized protein</fullName>
    </submittedName>
</protein>
<reference evidence="1" key="1">
    <citation type="submission" date="2014-11" db="EMBL/GenBank/DDBJ databases">
        <authorList>
            <person name="Amaro Gonzalez C."/>
        </authorList>
    </citation>
    <scope>NUCLEOTIDE SEQUENCE</scope>
</reference>
<dbReference type="EMBL" id="GBXM01105822">
    <property type="protein sequence ID" value="JAH02755.1"/>
    <property type="molecule type" value="Transcribed_RNA"/>
</dbReference>
<dbReference type="AlphaFoldDB" id="A0A0E9PFB7"/>